<name>A0A914HDX3_GLORO</name>
<proteinExistence type="predicted"/>
<feature type="transmembrane region" description="Helical" evidence="1">
    <location>
        <begin position="6"/>
        <end position="25"/>
    </location>
</feature>
<dbReference type="Proteomes" id="UP000887572">
    <property type="component" value="Unplaced"/>
</dbReference>
<organism evidence="2 3">
    <name type="scientific">Globodera rostochiensis</name>
    <name type="common">Golden nematode worm</name>
    <name type="synonym">Heterodera rostochiensis</name>
    <dbReference type="NCBI Taxonomy" id="31243"/>
    <lineage>
        <taxon>Eukaryota</taxon>
        <taxon>Metazoa</taxon>
        <taxon>Ecdysozoa</taxon>
        <taxon>Nematoda</taxon>
        <taxon>Chromadorea</taxon>
        <taxon>Rhabditida</taxon>
        <taxon>Tylenchina</taxon>
        <taxon>Tylenchomorpha</taxon>
        <taxon>Tylenchoidea</taxon>
        <taxon>Heteroderidae</taxon>
        <taxon>Heteroderinae</taxon>
        <taxon>Globodera</taxon>
    </lineage>
</organism>
<evidence type="ECO:0000256" key="1">
    <source>
        <dbReference type="SAM" id="Phobius"/>
    </source>
</evidence>
<keyword evidence="1" id="KW-0472">Membrane</keyword>
<keyword evidence="1" id="KW-0812">Transmembrane</keyword>
<evidence type="ECO:0000313" key="2">
    <source>
        <dbReference type="Proteomes" id="UP000887572"/>
    </source>
</evidence>
<dbReference type="AlphaFoldDB" id="A0A914HDX3"/>
<accession>A0A914HDX3</accession>
<keyword evidence="1" id="KW-1133">Transmembrane helix</keyword>
<reference evidence="3" key="1">
    <citation type="submission" date="2022-11" db="UniProtKB">
        <authorList>
            <consortium name="WormBaseParasite"/>
        </authorList>
    </citation>
    <scope>IDENTIFICATION</scope>
</reference>
<protein>
    <submittedName>
        <fullName evidence="3">Secreted protein</fullName>
    </submittedName>
</protein>
<keyword evidence="2" id="KW-1185">Reference proteome</keyword>
<evidence type="ECO:0000313" key="3">
    <source>
        <dbReference type="WBParaSite" id="Gr19_v10_g16243.t1"/>
    </source>
</evidence>
<dbReference type="WBParaSite" id="Gr19_v10_g16243.t1">
    <property type="protein sequence ID" value="Gr19_v10_g16243.t1"/>
    <property type="gene ID" value="Gr19_v10_g16243"/>
</dbReference>
<sequence length="103" mass="12357">MALYIINSLVWFVFFFRYRILLYTYKHSCDFLSPVWMVPIFLGPPKLYSVAYPCFHFAITFERFRSTFLTQKYEHMGTRLIVKIIFTISKRFADTTAQQDVTT</sequence>